<reference evidence="1" key="1">
    <citation type="submission" date="2014-11" db="EMBL/GenBank/DDBJ databases">
        <authorList>
            <person name="Amaro Gonzalez C."/>
        </authorList>
    </citation>
    <scope>NUCLEOTIDE SEQUENCE</scope>
</reference>
<protein>
    <submittedName>
        <fullName evidence="1">Uncharacterized protein</fullName>
    </submittedName>
</protein>
<reference evidence="1" key="2">
    <citation type="journal article" date="2015" name="Fish Shellfish Immunol.">
        <title>Early steps in the European eel (Anguilla anguilla)-Vibrio vulnificus interaction in the gills: Role of the RtxA13 toxin.</title>
        <authorList>
            <person name="Callol A."/>
            <person name="Pajuelo D."/>
            <person name="Ebbesson L."/>
            <person name="Teles M."/>
            <person name="MacKenzie S."/>
            <person name="Amaro C."/>
        </authorList>
    </citation>
    <scope>NUCLEOTIDE SEQUENCE</scope>
</reference>
<dbReference type="EMBL" id="GBXM01053657">
    <property type="protein sequence ID" value="JAH54920.1"/>
    <property type="molecule type" value="Transcribed_RNA"/>
</dbReference>
<proteinExistence type="predicted"/>
<organism evidence="1">
    <name type="scientific">Anguilla anguilla</name>
    <name type="common">European freshwater eel</name>
    <name type="synonym">Muraena anguilla</name>
    <dbReference type="NCBI Taxonomy" id="7936"/>
    <lineage>
        <taxon>Eukaryota</taxon>
        <taxon>Metazoa</taxon>
        <taxon>Chordata</taxon>
        <taxon>Craniata</taxon>
        <taxon>Vertebrata</taxon>
        <taxon>Euteleostomi</taxon>
        <taxon>Actinopterygii</taxon>
        <taxon>Neopterygii</taxon>
        <taxon>Teleostei</taxon>
        <taxon>Anguilliformes</taxon>
        <taxon>Anguillidae</taxon>
        <taxon>Anguilla</taxon>
    </lineage>
</organism>
<accession>A0A0E9TPW9</accession>
<dbReference type="AlphaFoldDB" id="A0A0E9TPW9"/>
<sequence length="25" mass="3157">MCPYKWYTQILLLLHINVHKPILRY</sequence>
<name>A0A0E9TPW9_ANGAN</name>
<evidence type="ECO:0000313" key="1">
    <source>
        <dbReference type="EMBL" id="JAH54920.1"/>
    </source>
</evidence>